<evidence type="ECO:0000259" key="4">
    <source>
        <dbReference type="Pfam" id="PF00478"/>
    </source>
</evidence>
<protein>
    <submittedName>
        <fullName evidence="5">Inositol-5-monophosphate dehydrogenase</fullName>
        <ecNumber evidence="5">1.1.1.205</ecNumber>
    </submittedName>
</protein>
<name>A0A1J1LET5_9CYAN</name>
<keyword evidence="2 5" id="KW-0560">Oxidoreductase</keyword>
<dbReference type="GO" id="GO:0003938">
    <property type="term" value="F:IMP dehydrogenase activity"/>
    <property type="evidence" value="ECO:0007669"/>
    <property type="project" value="UniProtKB-EC"/>
</dbReference>
<dbReference type="NCBIfam" id="TIGR01304">
    <property type="entry name" value="IMP_DH_rel_2"/>
    <property type="match status" value="1"/>
</dbReference>
<keyword evidence="3" id="KW-0520">NAD</keyword>
<organism evidence="5 6">
    <name type="scientific">Planktothrix tepida PCC 9214</name>
    <dbReference type="NCBI Taxonomy" id="671072"/>
    <lineage>
        <taxon>Bacteria</taxon>
        <taxon>Bacillati</taxon>
        <taxon>Cyanobacteriota</taxon>
        <taxon>Cyanophyceae</taxon>
        <taxon>Oscillatoriophycideae</taxon>
        <taxon>Oscillatoriales</taxon>
        <taxon>Microcoleaceae</taxon>
        <taxon>Planktothrix</taxon>
    </lineage>
</organism>
<gene>
    <name evidence="5" type="primary">guaB</name>
    <name evidence="5" type="ORF">PL9214290284</name>
</gene>
<feature type="domain" description="IMP dehydrogenase/GMP reductase" evidence="4">
    <location>
        <begin position="65"/>
        <end position="345"/>
    </location>
</feature>
<dbReference type="Pfam" id="PF00478">
    <property type="entry name" value="IMPDH"/>
    <property type="match status" value="1"/>
</dbReference>
<dbReference type="InterPro" id="IPR005992">
    <property type="entry name" value="IMP_DH-rel2"/>
</dbReference>
<evidence type="ECO:0000256" key="2">
    <source>
        <dbReference type="ARBA" id="ARBA00023002"/>
    </source>
</evidence>
<dbReference type="SUPFAM" id="SSF51412">
    <property type="entry name" value="Inosine monophosphate dehydrogenase (IMPDH)"/>
    <property type="match status" value="1"/>
</dbReference>
<evidence type="ECO:0000313" key="6">
    <source>
        <dbReference type="Proteomes" id="UP000184315"/>
    </source>
</evidence>
<dbReference type="EC" id="1.1.1.205" evidence="5"/>
<accession>A0A1J1LET5</accession>
<dbReference type="AlphaFoldDB" id="A0A1J1LET5"/>
<evidence type="ECO:0000256" key="3">
    <source>
        <dbReference type="ARBA" id="ARBA00023027"/>
    </source>
</evidence>
<dbReference type="GO" id="GO:0006183">
    <property type="term" value="P:GTP biosynthetic process"/>
    <property type="evidence" value="ECO:0007669"/>
    <property type="project" value="TreeGrafter"/>
</dbReference>
<dbReference type="InterPro" id="IPR013785">
    <property type="entry name" value="Aldolase_TIM"/>
</dbReference>
<proteinExistence type="inferred from homology"/>
<dbReference type="Proteomes" id="UP000184315">
    <property type="component" value="Unassembled WGS sequence"/>
</dbReference>
<sequence>MVWLRAWLICTEINHFPSLLPLSSCPLFSPCPLIFDSLNRNRVLGTNTRVDIVIGRGKVARRAYGIDEIALVPGQRTLDPVLADTTWTIGGIEREIPIIASAMDGVVDVRMAVELSKLGALGVLNLEGIQTRYEDPEPILDRIASVGKDEFVTLMQELYAEPIKPELITQRIQQIKNGGGIAAVSATPAGASKYGAVVAEAGADLFFVQATVVSTTFLSPESVTPLDLVKFCQEMPIPVILGNCVTYDITLDLLKAGAAGILVGIGPGAACTSRGVLGVGVPQATAVADCAAARNDFYQETGRYVPIIADGGLITGGDICKCIACGADGVMIGSPFARAKEAPGRGYHWGMATPSPVLPRGTRIRVGTTGTLEQILRGPAQLDDGTHNLLGALKTSMGTLGAQTIPEMQQVEVVIAPSLLTEGKVYQKAQQLGMGK</sequence>
<dbReference type="InterPro" id="IPR005990">
    <property type="entry name" value="IMP_DH"/>
</dbReference>
<dbReference type="STRING" id="671072.PL9214290284"/>
<dbReference type="Gene3D" id="3.20.20.70">
    <property type="entry name" value="Aldolase class I"/>
    <property type="match status" value="1"/>
</dbReference>
<dbReference type="CDD" id="cd00381">
    <property type="entry name" value="IMPDH"/>
    <property type="match status" value="1"/>
</dbReference>
<comment type="similarity">
    <text evidence="1">Belongs to the IMPDH/GMPR family.</text>
</comment>
<evidence type="ECO:0000256" key="1">
    <source>
        <dbReference type="ARBA" id="ARBA00005502"/>
    </source>
</evidence>
<dbReference type="PANTHER" id="PTHR11911:SF85">
    <property type="entry name" value="INOSINE-5'-MONOPHOSPHATE DEHYDROGENASE"/>
    <property type="match status" value="1"/>
</dbReference>
<dbReference type="EMBL" id="CZDF01000132">
    <property type="protein sequence ID" value="CUR30694.1"/>
    <property type="molecule type" value="Genomic_DNA"/>
</dbReference>
<dbReference type="SMART" id="SM01240">
    <property type="entry name" value="IMPDH"/>
    <property type="match status" value="1"/>
</dbReference>
<evidence type="ECO:0000313" key="5">
    <source>
        <dbReference type="EMBL" id="CUR30694.1"/>
    </source>
</evidence>
<reference evidence="6" key="1">
    <citation type="submission" date="2015-10" db="EMBL/GenBank/DDBJ databases">
        <authorList>
            <person name="Regsiter A."/>
            <person name="william w."/>
        </authorList>
    </citation>
    <scope>NUCLEOTIDE SEQUENCE [LARGE SCALE GENOMIC DNA]</scope>
</reference>
<keyword evidence="6" id="KW-1185">Reference proteome</keyword>
<dbReference type="InterPro" id="IPR001093">
    <property type="entry name" value="IMP_DH_GMPRt"/>
</dbReference>
<dbReference type="PANTHER" id="PTHR11911">
    <property type="entry name" value="INOSINE-5-MONOPHOSPHATE DEHYDROGENASE RELATED"/>
    <property type="match status" value="1"/>
</dbReference>